<feature type="non-terminal residue" evidence="1">
    <location>
        <position position="319"/>
    </location>
</feature>
<gene>
    <name evidence="1" type="ORF">CPELLU_LOCUS20629</name>
</gene>
<organism evidence="1 2">
    <name type="scientific">Cetraspora pellucida</name>
    <dbReference type="NCBI Taxonomy" id="1433469"/>
    <lineage>
        <taxon>Eukaryota</taxon>
        <taxon>Fungi</taxon>
        <taxon>Fungi incertae sedis</taxon>
        <taxon>Mucoromycota</taxon>
        <taxon>Glomeromycotina</taxon>
        <taxon>Glomeromycetes</taxon>
        <taxon>Diversisporales</taxon>
        <taxon>Gigasporaceae</taxon>
        <taxon>Cetraspora</taxon>
    </lineage>
</organism>
<dbReference type="AlphaFoldDB" id="A0A9N9KI02"/>
<accession>A0A9N9KI02</accession>
<protein>
    <submittedName>
        <fullName evidence="1">13858_t:CDS:1</fullName>
    </submittedName>
</protein>
<evidence type="ECO:0000313" key="2">
    <source>
        <dbReference type="Proteomes" id="UP000789759"/>
    </source>
</evidence>
<evidence type="ECO:0000313" key="1">
    <source>
        <dbReference type="EMBL" id="CAG8830636.1"/>
    </source>
</evidence>
<reference evidence="1" key="1">
    <citation type="submission" date="2021-06" db="EMBL/GenBank/DDBJ databases">
        <authorList>
            <person name="Kallberg Y."/>
            <person name="Tangrot J."/>
            <person name="Rosling A."/>
        </authorList>
    </citation>
    <scope>NUCLEOTIDE SEQUENCE</scope>
    <source>
        <strain evidence="1">FL966</strain>
    </source>
</reference>
<comment type="caution">
    <text evidence="1">The sequence shown here is derived from an EMBL/GenBank/DDBJ whole genome shotgun (WGS) entry which is preliminary data.</text>
</comment>
<name>A0A9N9KI02_9GLOM</name>
<dbReference type="EMBL" id="CAJVQA010064456">
    <property type="protein sequence ID" value="CAG8830636.1"/>
    <property type="molecule type" value="Genomic_DNA"/>
</dbReference>
<keyword evidence="2" id="KW-1185">Reference proteome</keyword>
<feature type="non-terminal residue" evidence="1">
    <location>
        <position position="1"/>
    </location>
</feature>
<sequence>DFTGNYYPSDNLYSMQIIEDYEDYYTHEYYMKVKCVATNGLDVWILISGFPVYCEFKINEENEQNDNTKILKILNFITSLNYTSWTIDTKDVFGKKFHFLRVFFMNHNIRKQIIKKIQLNIKNKGENYEIFDLYEDDISTLYSVFIAPRTQVVIDGVKRGFPLSKTFKTNRTLSKDMYQNKFNYRMLKFEDDFDAYISMYFDYETVDIDNLKKNELGRVSTGFIQDRAFMGVFVFFKGREIKPFYIVAILMQNDEFPVEYEKINDNWWNNLGYDWKFILRKLYELQLFSDFMRIATGKEKETEDIIKWDRRNDYITINA</sequence>
<dbReference type="Proteomes" id="UP000789759">
    <property type="component" value="Unassembled WGS sequence"/>
</dbReference>
<proteinExistence type="predicted"/>